<feature type="non-terminal residue" evidence="4">
    <location>
        <position position="1"/>
    </location>
</feature>
<keyword evidence="5" id="KW-1185">Reference proteome</keyword>
<name>A0ABR7LHB9_9PSEU</name>
<dbReference type="PANTHER" id="PTHR43649">
    <property type="entry name" value="ARABINOSE-BINDING PROTEIN-RELATED"/>
    <property type="match status" value="1"/>
</dbReference>
<protein>
    <submittedName>
        <fullName evidence="4">Extracellular solute-binding protein</fullName>
    </submittedName>
</protein>
<keyword evidence="2" id="KW-0813">Transport</keyword>
<proteinExistence type="inferred from homology"/>
<dbReference type="Proteomes" id="UP000734823">
    <property type="component" value="Unassembled WGS sequence"/>
</dbReference>
<gene>
    <name evidence="4" type="ORF">GPZ80_31950</name>
</gene>
<comment type="caution">
    <text evidence="4">The sequence shown here is derived from an EMBL/GenBank/DDBJ whole genome shotgun (WGS) entry which is preliminary data.</text>
</comment>
<dbReference type="SUPFAM" id="SSF53850">
    <property type="entry name" value="Periplasmic binding protein-like II"/>
    <property type="match status" value="1"/>
</dbReference>
<accession>A0ABR7LHB9</accession>
<feature type="non-terminal residue" evidence="4">
    <location>
        <position position="153"/>
    </location>
</feature>
<dbReference type="Gene3D" id="3.40.190.10">
    <property type="entry name" value="Periplasmic binding protein-like II"/>
    <property type="match status" value="1"/>
</dbReference>
<keyword evidence="3" id="KW-0732">Signal</keyword>
<comment type="similarity">
    <text evidence="1">Belongs to the bacterial solute-binding protein 1 family.</text>
</comment>
<evidence type="ECO:0000313" key="5">
    <source>
        <dbReference type="Proteomes" id="UP000734823"/>
    </source>
</evidence>
<evidence type="ECO:0000313" key="4">
    <source>
        <dbReference type="EMBL" id="MBC6451759.1"/>
    </source>
</evidence>
<organism evidence="4 5">
    <name type="scientific">Actinokineospora xionganensis</name>
    <dbReference type="NCBI Taxonomy" id="2684470"/>
    <lineage>
        <taxon>Bacteria</taxon>
        <taxon>Bacillati</taxon>
        <taxon>Actinomycetota</taxon>
        <taxon>Actinomycetes</taxon>
        <taxon>Pseudonocardiales</taxon>
        <taxon>Pseudonocardiaceae</taxon>
        <taxon>Actinokineospora</taxon>
    </lineage>
</organism>
<reference evidence="4 5" key="1">
    <citation type="submission" date="2020-06" db="EMBL/GenBank/DDBJ databases">
        <title>Actinokineospora xiongansis sp. nov., isolated from soil of Baiyangdian.</title>
        <authorList>
            <person name="Zhang X."/>
        </authorList>
    </citation>
    <scope>NUCLEOTIDE SEQUENCE [LARGE SCALE GENOMIC DNA]</scope>
    <source>
        <strain evidence="4 5">HBU206404</strain>
    </source>
</reference>
<evidence type="ECO:0000256" key="3">
    <source>
        <dbReference type="ARBA" id="ARBA00022729"/>
    </source>
</evidence>
<dbReference type="EMBL" id="JABVED010000068">
    <property type="protein sequence ID" value="MBC6451759.1"/>
    <property type="molecule type" value="Genomic_DNA"/>
</dbReference>
<dbReference type="InterPro" id="IPR050490">
    <property type="entry name" value="Bact_solute-bd_prot1"/>
</dbReference>
<dbReference type="RefSeq" id="WP_187224819.1">
    <property type="nucleotide sequence ID" value="NZ_JABVED010000068.1"/>
</dbReference>
<dbReference type="InterPro" id="IPR006059">
    <property type="entry name" value="SBP"/>
</dbReference>
<dbReference type="PANTHER" id="PTHR43649:SF34">
    <property type="entry name" value="ABC TRANSPORTER PERIPLASMIC-BINDING PROTEIN YCJN-RELATED"/>
    <property type="match status" value="1"/>
</dbReference>
<dbReference type="Pfam" id="PF01547">
    <property type="entry name" value="SBP_bac_1"/>
    <property type="match status" value="1"/>
</dbReference>
<sequence>YYRKDLLDAVGAKPPTTWAEMNAACDKVVATNPGLSCYAGQFEKYEGLTVNFSEAVNSAGGDVVGEDGKPNVNTDKAKAGLDFLVEGVKSGKIAAKARTFKEEEGRRAFQAGELVFHRQWPYQYAKANATDGSSQVAGKFAVAPLPGLDGPGS</sequence>
<evidence type="ECO:0000256" key="1">
    <source>
        <dbReference type="ARBA" id="ARBA00008520"/>
    </source>
</evidence>
<evidence type="ECO:0000256" key="2">
    <source>
        <dbReference type="ARBA" id="ARBA00022448"/>
    </source>
</evidence>